<evidence type="ECO:0000256" key="12">
    <source>
        <dbReference type="ARBA" id="ARBA00025198"/>
    </source>
</evidence>
<keyword evidence="9 14" id="KW-0406">Ion transport</keyword>
<evidence type="ECO:0000256" key="10">
    <source>
        <dbReference type="ARBA" id="ARBA00023136"/>
    </source>
</evidence>
<keyword evidence="3 14" id="KW-0813">Transport</keyword>
<sequence length="162" mass="17324">MALAESKNFLVPNFTLVICLIIFLIVLAVVWKFVVPPIQKALAERDERVAQTSKDSHAAAQSFEDAEQQYLSAMRDARGEATAIRDEARAKGREELDDMRQRATAEADMALAESDAELKSDGDKAAEQARGEVGSLASTLASRVLGVQVAASDNATSSNGVG</sequence>
<evidence type="ECO:0000256" key="4">
    <source>
        <dbReference type="ARBA" id="ARBA00022475"/>
    </source>
</evidence>
<dbReference type="PANTHER" id="PTHR33445:SF1">
    <property type="entry name" value="ATP SYNTHASE SUBUNIT B"/>
    <property type="match status" value="1"/>
</dbReference>
<keyword evidence="18" id="KW-1185">Reference proteome</keyword>
<keyword evidence="6 14" id="KW-0812">Transmembrane</keyword>
<comment type="subunit">
    <text evidence="13 14">F-type ATPases have 2 components, F(1) - the catalytic core - and F(0) - the membrane proton channel. F(1) has five subunits: alpha(3), beta(3), gamma(1), delta(1), epsilon(1). F(0) has three main subunits: a(1), b(2) and c(10-14). The alpha and beta chains form an alternating ring which encloses part of the gamma chain. F(1) is attached to F(0) by a central stalk formed by the gamma and epsilon chains, while a peripheral stalk is formed by the delta and b chains.</text>
</comment>
<keyword evidence="5 14" id="KW-0138">CF(0)</keyword>
<evidence type="ECO:0000256" key="16">
    <source>
        <dbReference type="SAM" id="MobiDB-lite"/>
    </source>
</evidence>
<gene>
    <name evidence="14 17" type="primary">atpF</name>
    <name evidence="17" type="ORF">GCM10011489_00240</name>
</gene>
<dbReference type="PANTHER" id="PTHR33445">
    <property type="entry name" value="ATP SYNTHASE SUBUNIT B', CHLOROPLASTIC"/>
    <property type="match status" value="1"/>
</dbReference>
<feature type="region of interest" description="Disordered" evidence="16">
    <location>
        <begin position="77"/>
        <end position="133"/>
    </location>
</feature>
<organism evidence="17 18">
    <name type="scientific">Gordonia jinhuaensis</name>
    <dbReference type="NCBI Taxonomy" id="1517702"/>
    <lineage>
        <taxon>Bacteria</taxon>
        <taxon>Bacillati</taxon>
        <taxon>Actinomycetota</taxon>
        <taxon>Actinomycetes</taxon>
        <taxon>Mycobacteriales</taxon>
        <taxon>Gordoniaceae</taxon>
        <taxon>Gordonia</taxon>
    </lineage>
</organism>
<dbReference type="InterPro" id="IPR050059">
    <property type="entry name" value="ATP_synthase_B_chain"/>
</dbReference>
<dbReference type="HAMAP" id="MF_01398">
    <property type="entry name" value="ATP_synth_b_bprime"/>
    <property type="match status" value="1"/>
</dbReference>
<dbReference type="NCBIfam" id="TIGR01144">
    <property type="entry name" value="ATP_synt_b"/>
    <property type="match status" value="1"/>
</dbReference>
<dbReference type="CDD" id="cd06503">
    <property type="entry name" value="ATP-synt_Fo_b"/>
    <property type="match status" value="1"/>
</dbReference>
<dbReference type="InterPro" id="IPR005864">
    <property type="entry name" value="ATP_synth_F0_bsu_bac"/>
</dbReference>
<evidence type="ECO:0000256" key="2">
    <source>
        <dbReference type="ARBA" id="ARBA00005513"/>
    </source>
</evidence>
<dbReference type="SUPFAM" id="SSF81573">
    <property type="entry name" value="F1F0 ATP synthase subunit B, membrane domain"/>
    <property type="match status" value="1"/>
</dbReference>
<evidence type="ECO:0000256" key="9">
    <source>
        <dbReference type="ARBA" id="ARBA00023065"/>
    </source>
</evidence>
<comment type="function">
    <text evidence="14">Component of the F(0) channel, it forms part of the peripheral stalk, linking F(1) to F(0).</text>
</comment>
<evidence type="ECO:0000256" key="7">
    <source>
        <dbReference type="ARBA" id="ARBA00022781"/>
    </source>
</evidence>
<evidence type="ECO:0000313" key="17">
    <source>
        <dbReference type="EMBL" id="GGB16057.1"/>
    </source>
</evidence>
<dbReference type="GO" id="GO:0046961">
    <property type="term" value="F:proton-transporting ATPase activity, rotational mechanism"/>
    <property type="evidence" value="ECO:0007669"/>
    <property type="project" value="TreeGrafter"/>
</dbReference>
<comment type="function">
    <text evidence="12 14">F(1)F(0) ATP synthase produces ATP from ADP in the presence of a proton or sodium gradient. F-type ATPases consist of two structural domains, F(1) containing the extramembraneous catalytic core and F(0) containing the membrane proton channel, linked together by a central stalk and a peripheral stalk. During catalysis, ATP synthesis in the catalytic domain of F(1) is coupled via a rotary mechanism of the central stalk subunits to proton translocation.</text>
</comment>
<dbReference type="RefSeq" id="WP_188584559.1">
    <property type="nucleotide sequence ID" value="NZ_BMGC01000001.1"/>
</dbReference>
<comment type="similarity">
    <text evidence="2 14 15">Belongs to the ATPase B chain family.</text>
</comment>
<keyword evidence="10 14" id="KW-0472">Membrane</keyword>
<protein>
    <recommendedName>
        <fullName evidence="14">ATP synthase subunit b</fullName>
    </recommendedName>
    <alternativeName>
        <fullName evidence="14">ATP synthase F(0) sector subunit b</fullName>
    </alternativeName>
    <alternativeName>
        <fullName evidence="14">ATPase subunit I</fullName>
    </alternativeName>
    <alternativeName>
        <fullName evidence="14">F-type ATPase subunit b</fullName>
        <shortName evidence="14">F-ATPase subunit b</shortName>
    </alternativeName>
</protein>
<dbReference type="GO" id="GO:0005886">
    <property type="term" value="C:plasma membrane"/>
    <property type="evidence" value="ECO:0007669"/>
    <property type="project" value="UniProtKB-SubCell"/>
</dbReference>
<evidence type="ECO:0000313" key="18">
    <source>
        <dbReference type="Proteomes" id="UP000621454"/>
    </source>
</evidence>
<dbReference type="EMBL" id="BMGC01000001">
    <property type="protein sequence ID" value="GGB16057.1"/>
    <property type="molecule type" value="Genomic_DNA"/>
</dbReference>
<keyword evidence="4 14" id="KW-1003">Cell membrane</keyword>
<evidence type="ECO:0000256" key="1">
    <source>
        <dbReference type="ARBA" id="ARBA00004162"/>
    </source>
</evidence>
<feature type="compositionally biased region" description="Basic and acidic residues" evidence="16">
    <location>
        <begin position="116"/>
        <end position="130"/>
    </location>
</feature>
<dbReference type="Pfam" id="PF00430">
    <property type="entry name" value="ATP-synt_B"/>
    <property type="match status" value="1"/>
</dbReference>
<evidence type="ECO:0000256" key="11">
    <source>
        <dbReference type="ARBA" id="ARBA00023310"/>
    </source>
</evidence>
<feature type="compositionally biased region" description="Basic and acidic residues" evidence="16">
    <location>
        <begin position="77"/>
        <end position="105"/>
    </location>
</feature>
<dbReference type="NCBIfam" id="NF004412">
    <property type="entry name" value="PRK05759.1-3"/>
    <property type="match status" value="1"/>
</dbReference>
<comment type="subcellular location">
    <subcellularLocation>
        <location evidence="1 14">Cell membrane</location>
        <topology evidence="1 14">Single-pass membrane protein</topology>
    </subcellularLocation>
</comment>
<dbReference type="Proteomes" id="UP000621454">
    <property type="component" value="Unassembled WGS sequence"/>
</dbReference>
<evidence type="ECO:0000256" key="6">
    <source>
        <dbReference type="ARBA" id="ARBA00022692"/>
    </source>
</evidence>
<keyword evidence="7 14" id="KW-0375">Hydrogen ion transport</keyword>
<feature type="transmembrane region" description="Helical" evidence="14">
    <location>
        <begin position="14"/>
        <end position="35"/>
    </location>
</feature>
<evidence type="ECO:0000256" key="15">
    <source>
        <dbReference type="RuleBase" id="RU003848"/>
    </source>
</evidence>
<keyword evidence="8 14" id="KW-1133">Transmembrane helix</keyword>
<evidence type="ECO:0000256" key="3">
    <source>
        <dbReference type="ARBA" id="ARBA00022448"/>
    </source>
</evidence>
<dbReference type="AlphaFoldDB" id="A0A916WMF1"/>
<reference evidence="17" key="1">
    <citation type="journal article" date="2014" name="Int. J. Syst. Evol. Microbiol.">
        <title>Complete genome sequence of Corynebacterium casei LMG S-19264T (=DSM 44701T), isolated from a smear-ripened cheese.</title>
        <authorList>
            <consortium name="US DOE Joint Genome Institute (JGI-PGF)"/>
            <person name="Walter F."/>
            <person name="Albersmeier A."/>
            <person name="Kalinowski J."/>
            <person name="Ruckert C."/>
        </authorList>
    </citation>
    <scope>NUCLEOTIDE SEQUENCE</scope>
    <source>
        <strain evidence="17">CGMCC 1.12827</strain>
    </source>
</reference>
<evidence type="ECO:0000256" key="13">
    <source>
        <dbReference type="ARBA" id="ARBA00025830"/>
    </source>
</evidence>
<dbReference type="GO" id="GO:0045259">
    <property type="term" value="C:proton-transporting ATP synthase complex"/>
    <property type="evidence" value="ECO:0007669"/>
    <property type="project" value="UniProtKB-KW"/>
</dbReference>
<evidence type="ECO:0000256" key="14">
    <source>
        <dbReference type="HAMAP-Rule" id="MF_01398"/>
    </source>
</evidence>
<evidence type="ECO:0000256" key="5">
    <source>
        <dbReference type="ARBA" id="ARBA00022547"/>
    </source>
</evidence>
<dbReference type="InterPro" id="IPR028987">
    <property type="entry name" value="ATP_synth_B-like_membr_sf"/>
</dbReference>
<keyword evidence="11 14" id="KW-0066">ATP synthesis</keyword>
<accession>A0A916WMF1</accession>
<evidence type="ECO:0000256" key="8">
    <source>
        <dbReference type="ARBA" id="ARBA00022989"/>
    </source>
</evidence>
<dbReference type="InterPro" id="IPR002146">
    <property type="entry name" value="ATP_synth_b/b'su_bac/chlpt"/>
</dbReference>
<dbReference type="GO" id="GO:0046933">
    <property type="term" value="F:proton-transporting ATP synthase activity, rotational mechanism"/>
    <property type="evidence" value="ECO:0007669"/>
    <property type="project" value="UniProtKB-UniRule"/>
</dbReference>
<comment type="caution">
    <text evidence="17">The sequence shown here is derived from an EMBL/GenBank/DDBJ whole genome shotgun (WGS) entry which is preliminary data.</text>
</comment>
<name>A0A916WMF1_9ACTN</name>
<proteinExistence type="inferred from homology"/>
<reference evidence="17" key="2">
    <citation type="submission" date="2020-09" db="EMBL/GenBank/DDBJ databases">
        <authorList>
            <person name="Sun Q."/>
            <person name="Zhou Y."/>
        </authorList>
    </citation>
    <scope>NUCLEOTIDE SEQUENCE</scope>
    <source>
        <strain evidence="17">CGMCC 1.12827</strain>
    </source>
</reference>